<evidence type="ECO:0000313" key="5">
    <source>
        <dbReference type="EMBL" id="RIE03032.1"/>
    </source>
</evidence>
<keyword evidence="3" id="KW-0238">DNA-binding</keyword>
<dbReference type="PANTHER" id="PTHR10584:SF166">
    <property type="entry name" value="RIBOKINASE"/>
    <property type="match status" value="1"/>
</dbReference>
<name>A0A398CLD6_9BACL</name>
<dbReference type="Pfam" id="PF00294">
    <property type="entry name" value="PfkB"/>
    <property type="match status" value="1"/>
</dbReference>
<dbReference type="InterPro" id="IPR029056">
    <property type="entry name" value="Ribokinase-like"/>
</dbReference>
<dbReference type="Proteomes" id="UP000266340">
    <property type="component" value="Unassembled WGS sequence"/>
</dbReference>
<dbReference type="CDD" id="cd01941">
    <property type="entry name" value="YeiC_kinase_like"/>
    <property type="match status" value="1"/>
</dbReference>
<protein>
    <submittedName>
        <fullName evidence="5">Winged helix-turn-helix transcriptional regulator</fullName>
    </submittedName>
</protein>
<reference evidence="5 6" key="1">
    <citation type="submission" date="2018-09" db="EMBL/GenBank/DDBJ databases">
        <title>Cohnella cavernae sp. nov., isolated from a karst cave.</title>
        <authorList>
            <person name="Zhu H."/>
        </authorList>
    </citation>
    <scope>NUCLEOTIDE SEQUENCE [LARGE SCALE GENOMIC DNA]</scope>
    <source>
        <strain evidence="5 6">K2E09-144</strain>
    </source>
</reference>
<dbReference type="InterPro" id="IPR036390">
    <property type="entry name" value="WH_DNA-bd_sf"/>
</dbReference>
<dbReference type="CDD" id="cd00090">
    <property type="entry name" value="HTH_ARSR"/>
    <property type="match status" value="1"/>
</dbReference>
<dbReference type="Gene3D" id="3.40.1190.20">
    <property type="match status" value="1"/>
</dbReference>
<dbReference type="Pfam" id="PF13412">
    <property type="entry name" value="HTH_24"/>
    <property type="match status" value="1"/>
</dbReference>
<keyword evidence="2" id="KW-0418">Kinase</keyword>
<dbReference type="SUPFAM" id="SSF46785">
    <property type="entry name" value="Winged helix' DNA-binding domain"/>
    <property type="match status" value="1"/>
</dbReference>
<feature type="domain" description="Carbohydrate kinase PfkB" evidence="4">
    <location>
        <begin position="59"/>
        <end position="346"/>
    </location>
</feature>
<dbReference type="InterPro" id="IPR011991">
    <property type="entry name" value="ArsR-like_HTH"/>
</dbReference>
<evidence type="ECO:0000256" key="1">
    <source>
        <dbReference type="ARBA" id="ARBA00022679"/>
    </source>
</evidence>
<accession>A0A398CLD6</accession>
<proteinExistence type="predicted"/>
<sequence>MGREQQIIELIRRDPFISQLEIAEQVGLSRSAVAGHIASLIKKGILLGRAYVMAENGAVLCIGGANLDSKAIGKRTIRPASSNPVDVTQSCGGVARNIAENLAKLSCRTFLLTLVGDDKAGEWLLEETRKAGVDTSPSLMQREMKTGAYTAVLNPDGEMALAFADMAIYDLFSPRLLQEKWPHIAGSQLVIADTNPSADSLAYLIERCRDEKLPLFVDPVSSEKAKKLPERLEGVTAIFPNLEEACELAGVPITDEADAESLAAAIHLRGAEHVFVTLGKNGVAYGGAEGSRSFPVIPTEVVEVTGAGDAFVAGIAYGILQNHSYSEACRFGLAAAHLTLQSSESVSSRFNEEALLRVLEQQHDQRL</sequence>
<dbReference type="PANTHER" id="PTHR10584">
    <property type="entry name" value="SUGAR KINASE"/>
    <property type="match status" value="1"/>
</dbReference>
<dbReference type="InterPro" id="IPR002173">
    <property type="entry name" value="Carboh/pur_kinase_PfkB_CS"/>
</dbReference>
<evidence type="ECO:0000259" key="4">
    <source>
        <dbReference type="Pfam" id="PF00294"/>
    </source>
</evidence>
<dbReference type="OrthoDB" id="9806249at2"/>
<organism evidence="5 6">
    <name type="scientific">Cohnella faecalis</name>
    <dbReference type="NCBI Taxonomy" id="2315694"/>
    <lineage>
        <taxon>Bacteria</taxon>
        <taxon>Bacillati</taxon>
        <taxon>Bacillota</taxon>
        <taxon>Bacilli</taxon>
        <taxon>Bacillales</taxon>
        <taxon>Paenibacillaceae</taxon>
        <taxon>Cohnella</taxon>
    </lineage>
</organism>
<gene>
    <name evidence="5" type="ORF">D3H35_20795</name>
</gene>
<dbReference type="Gene3D" id="1.10.10.10">
    <property type="entry name" value="Winged helix-like DNA-binding domain superfamily/Winged helix DNA-binding domain"/>
    <property type="match status" value="1"/>
</dbReference>
<dbReference type="GO" id="GO:0016301">
    <property type="term" value="F:kinase activity"/>
    <property type="evidence" value="ECO:0007669"/>
    <property type="project" value="UniProtKB-KW"/>
</dbReference>
<evidence type="ECO:0000256" key="2">
    <source>
        <dbReference type="ARBA" id="ARBA00022777"/>
    </source>
</evidence>
<dbReference type="InterPro" id="IPR036388">
    <property type="entry name" value="WH-like_DNA-bd_sf"/>
</dbReference>
<evidence type="ECO:0000313" key="6">
    <source>
        <dbReference type="Proteomes" id="UP000266340"/>
    </source>
</evidence>
<dbReference type="InterPro" id="IPR011611">
    <property type="entry name" value="PfkB_dom"/>
</dbReference>
<dbReference type="SUPFAM" id="SSF53613">
    <property type="entry name" value="Ribokinase-like"/>
    <property type="match status" value="1"/>
</dbReference>
<keyword evidence="6" id="KW-1185">Reference proteome</keyword>
<dbReference type="PROSITE" id="PS00583">
    <property type="entry name" value="PFKB_KINASES_1"/>
    <property type="match status" value="1"/>
</dbReference>
<evidence type="ECO:0000256" key="3">
    <source>
        <dbReference type="ARBA" id="ARBA00023125"/>
    </source>
</evidence>
<dbReference type="RefSeq" id="WP_119151059.1">
    <property type="nucleotide sequence ID" value="NZ_JBHSOV010000042.1"/>
</dbReference>
<comment type="caution">
    <text evidence="5">The sequence shown here is derived from an EMBL/GenBank/DDBJ whole genome shotgun (WGS) entry which is preliminary data.</text>
</comment>
<keyword evidence="1" id="KW-0808">Transferase</keyword>
<dbReference type="EMBL" id="QXJM01000039">
    <property type="protein sequence ID" value="RIE03032.1"/>
    <property type="molecule type" value="Genomic_DNA"/>
</dbReference>
<dbReference type="GO" id="GO:0003677">
    <property type="term" value="F:DNA binding"/>
    <property type="evidence" value="ECO:0007669"/>
    <property type="project" value="UniProtKB-KW"/>
</dbReference>
<dbReference type="AlphaFoldDB" id="A0A398CLD6"/>